<dbReference type="Pfam" id="PF07690">
    <property type="entry name" value="MFS_1"/>
    <property type="match status" value="1"/>
</dbReference>
<proteinExistence type="predicted"/>
<comment type="subcellular location">
    <subcellularLocation>
        <location evidence="1">Membrane</location>
        <topology evidence="1">Multi-pass membrane protein</topology>
    </subcellularLocation>
</comment>
<evidence type="ECO:0000256" key="7">
    <source>
        <dbReference type="SAM" id="Phobius"/>
    </source>
</evidence>
<feature type="transmembrane region" description="Helical" evidence="7">
    <location>
        <begin position="298"/>
        <end position="316"/>
    </location>
</feature>
<evidence type="ECO:0000256" key="6">
    <source>
        <dbReference type="SAM" id="MobiDB-lite"/>
    </source>
</evidence>
<feature type="transmembrane region" description="Helical" evidence="7">
    <location>
        <begin position="130"/>
        <end position="150"/>
    </location>
</feature>
<dbReference type="Proteomes" id="UP001342314">
    <property type="component" value="Unassembled WGS sequence"/>
</dbReference>
<evidence type="ECO:0000256" key="5">
    <source>
        <dbReference type="ARBA" id="ARBA00023136"/>
    </source>
</evidence>
<feature type="transmembrane region" description="Helical" evidence="7">
    <location>
        <begin position="381"/>
        <end position="400"/>
    </location>
</feature>
<feature type="transmembrane region" description="Helical" evidence="7">
    <location>
        <begin position="322"/>
        <end position="345"/>
    </location>
</feature>
<dbReference type="SUPFAM" id="SSF103473">
    <property type="entry name" value="MFS general substrate transporter"/>
    <property type="match status" value="1"/>
</dbReference>
<dbReference type="PANTHER" id="PTHR43791">
    <property type="entry name" value="PERMEASE-RELATED"/>
    <property type="match status" value="1"/>
</dbReference>
<dbReference type="GO" id="GO:0022857">
    <property type="term" value="F:transmembrane transporter activity"/>
    <property type="evidence" value="ECO:0007669"/>
    <property type="project" value="InterPro"/>
</dbReference>
<name>A0AAV5GQC5_9BASI</name>
<keyword evidence="9" id="KW-1185">Reference proteome</keyword>
<evidence type="ECO:0000256" key="1">
    <source>
        <dbReference type="ARBA" id="ARBA00004141"/>
    </source>
</evidence>
<dbReference type="InterPro" id="IPR011701">
    <property type="entry name" value="MFS"/>
</dbReference>
<feature type="transmembrane region" description="Helical" evidence="7">
    <location>
        <begin position="357"/>
        <end position="375"/>
    </location>
</feature>
<evidence type="ECO:0000313" key="9">
    <source>
        <dbReference type="Proteomes" id="UP001342314"/>
    </source>
</evidence>
<dbReference type="EMBL" id="BQKY01000008">
    <property type="protein sequence ID" value="GJN91222.1"/>
    <property type="molecule type" value="Genomic_DNA"/>
</dbReference>
<evidence type="ECO:0000313" key="8">
    <source>
        <dbReference type="EMBL" id="GJN91222.1"/>
    </source>
</evidence>
<dbReference type="PANTHER" id="PTHR43791:SF85">
    <property type="entry name" value="TRANSPORTER, PUTATIVE (AFU_ORTHOLOGUE AFUA_6G00710)-RELATED"/>
    <property type="match status" value="1"/>
</dbReference>
<dbReference type="InterPro" id="IPR036259">
    <property type="entry name" value="MFS_trans_sf"/>
</dbReference>
<dbReference type="AlphaFoldDB" id="A0AAV5GQC5"/>
<gene>
    <name evidence="8" type="ORF">Rhopal_004240-T1</name>
</gene>
<dbReference type="GO" id="GO:0016020">
    <property type="term" value="C:membrane"/>
    <property type="evidence" value="ECO:0007669"/>
    <property type="project" value="UniProtKB-SubCell"/>
</dbReference>
<reference evidence="8 9" key="1">
    <citation type="submission" date="2021-12" db="EMBL/GenBank/DDBJ databases">
        <title>High titer production of polyol ester of fatty acids by Rhodotorula paludigena BS15 towards product separation-free biomass refinery.</title>
        <authorList>
            <person name="Mano J."/>
            <person name="Ono H."/>
            <person name="Tanaka T."/>
            <person name="Naito K."/>
            <person name="Sushida H."/>
            <person name="Ike M."/>
            <person name="Tokuyasu K."/>
            <person name="Kitaoka M."/>
        </authorList>
    </citation>
    <scope>NUCLEOTIDE SEQUENCE [LARGE SCALE GENOMIC DNA]</scope>
    <source>
        <strain evidence="8 9">BS15</strain>
    </source>
</reference>
<evidence type="ECO:0000256" key="4">
    <source>
        <dbReference type="ARBA" id="ARBA00022989"/>
    </source>
</evidence>
<feature type="transmembrane region" description="Helical" evidence="7">
    <location>
        <begin position="274"/>
        <end position="291"/>
    </location>
</feature>
<keyword evidence="4 7" id="KW-1133">Transmembrane helix</keyword>
<sequence>MTATTASDKEESVSVQQQQHDSSGFTDADWELDRASVRRLDITVLPIAAIAYLLSFLDRSNLLLKKVGAHIMLPAMVTLWGICTSFVSSYSGLIVARLFLGLLEGGLFPGLVLFLSMFYRRHELQTRVSLFFGAASLSGAFSGLLAAALTNISTPNYPGWTWIFFVEGAFTFFFGIFMFFTLPRSPAHSIFLNAEQKAHVERRLKLDAPAGASNDFDNAFSWQHFRRACTSPHVLLLLVALFANGVTLYGFSYFTPVIVSTFGYTPVQTQLLTVPPFVCAFLITMINAVLSDRYGQRGLCTILMSFLALAGYIMFYESMATAVRYTSLFLAITGVYSTAPALVTWLPNNSAPHYTKATAVAFGFVMTNCGGIAVNSRATEVLIAMTCLIVVTCALNIVYLRRQNRKKAERREATGGVVDASTWNSEGDAHPHYIYTL</sequence>
<evidence type="ECO:0000256" key="2">
    <source>
        <dbReference type="ARBA" id="ARBA00022448"/>
    </source>
</evidence>
<feature type="transmembrane region" description="Helical" evidence="7">
    <location>
        <begin position="234"/>
        <end position="254"/>
    </location>
</feature>
<keyword evidence="3 7" id="KW-0812">Transmembrane</keyword>
<evidence type="ECO:0000256" key="3">
    <source>
        <dbReference type="ARBA" id="ARBA00022692"/>
    </source>
</evidence>
<comment type="caution">
    <text evidence="8">The sequence shown here is derived from an EMBL/GenBank/DDBJ whole genome shotgun (WGS) entry which is preliminary data.</text>
</comment>
<keyword evidence="5 7" id="KW-0472">Membrane</keyword>
<feature type="transmembrane region" description="Helical" evidence="7">
    <location>
        <begin position="162"/>
        <end position="182"/>
    </location>
</feature>
<keyword evidence="2" id="KW-0813">Transport</keyword>
<feature type="transmembrane region" description="Helical" evidence="7">
    <location>
        <begin position="69"/>
        <end position="88"/>
    </location>
</feature>
<feature type="region of interest" description="Disordered" evidence="6">
    <location>
        <begin position="1"/>
        <end position="24"/>
    </location>
</feature>
<evidence type="ECO:0008006" key="10">
    <source>
        <dbReference type="Google" id="ProtNLM"/>
    </source>
</evidence>
<dbReference type="Gene3D" id="1.20.1250.20">
    <property type="entry name" value="MFS general substrate transporter like domains"/>
    <property type="match status" value="2"/>
</dbReference>
<feature type="transmembrane region" description="Helical" evidence="7">
    <location>
        <begin position="94"/>
        <end position="118"/>
    </location>
</feature>
<accession>A0AAV5GQC5</accession>
<protein>
    <recommendedName>
        <fullName evidence="10">Major facilitator superfamily (MFS) profile domain-containing protein</fullName>
    </recommendedName>
</protein>
<organism evidence="8 9">
    <name type="scientific">Rhodotorula paludigena</name>
    <dbReference type="NCBI Taxonomy" id="86838"/>
    <lineage>
        <taxon>Eukaryota</taxon>
        <taxon>Fungi</taxon>
        <taxon>Dikarya</taxon>
        <taxon>Basidiomycota</taxon>
        <taxon>Pucciniomycotina</taxon>
        <taxon>Microbotryomycetes</taxon>
        <taxon>Sporidiobolales</taxon>
        <taxon>Sporidiobolaceae</taxon>
        <taxon>Rhodotorula</taxon>
    </lineage>
</organism>